<comment type="caution">
    <text evidence="1">The sequence shown here is derived from an EMBL/GenBank/DDBJ whole genome shotgun (WGS) entry which is preliminary data.</text>
</comment>
<dbReference type="EMBL" id="MU827787">
    <property type="protein sequence ID" value="KAJ7333092.1"/>
    <property type="molecule type" value="Genomic_DNA"/>
</dbReference>
<dbReference type="AlphaFoldDB" id="A0A9W9YDK3"/>
<evidence type="ECO:0000313" key="1">
    <source>
        <dbReference type="EMBL" id="KAJ7333092.1"/>
    </source>
</evidence>
<proteinExistence type="predicted"/>
<reference evidence="1" key="1">
    <citation type="submission" date="2023-01" db="EMBL/GenBank/DDBJ databases">
        <title>Genome assembly of the deep-sea coral Lophelia pertusa.</title>
        <authorList>
            <person name="Herrera S."/>
            <person name="Cordes E."/>
        </authorList>
    </citation>
    <scope>NUCLEOTIDE SEQUENCE</scope>
    <source>
        <strain evidence="1">USNM1676648</strain>
        <tissue evidence="1">Polyp</tissue>
    </source>
</reference>
<sequence>MTNVQELGTYAYIRKIMALPFLKEDDISDEFERLRPEASTAPLRQLVDYVSTNWINSSTWPPSS</sequence>
<gene>
    <name evidence="1" type="ORF">OS493_018266</name>
</gene>
<dbReference type="OrthoDB" id="5984045at2759"/>
<evidence type="ECO:0000313" key="2">
    <source>
        <dbReference type="Proteomes" id="UP001163046"/>
    </source>
</evidence>
<accession>A0A9W9YDK3</accession>
<keyword evidence="2" id="KW-1185">Reference proteome</keyword>
<name>A0A9W9YDK3_9CNID</name>
<protein>
    <submittedName>
        <fullName evidence="1">Uncharacterized protein</fullName>
    </submittedName>
</protein>
<dbReference type="Proteomes" id="UP001163046">
    <property type="component" value="Unassembled WGS sequence"/>
</dbReference>
<organism evidence="1 2">
    <name type="scientific">Desmophyllum pertusum</name>
    <dbReference type="NCBI Taxonomy" id="174260"/>
    <lineage>
        <taxon>Eukaryota</taxon>
        <taxon>Metazoa</taxon>
        <taxon>Cnidaria</taxon>
        <taxon>Anthozoa</taxon>
        <taxon>Hexacorallia</taxon>
        <taxon>Scleractinia</taxon>
        <taxon>Caryophylliina</taxon>
        <taxon>Caryophylliidae</taxon>
        <taxon>Desmophyllum</taxon>
    </lineage>
</organism>